<proteinExistence type="predicted"/>
<gene>
    <name evidence="1" type="ORF">EUA03_10340</name>
</gene>
<name>A0A4R5WJ37_MYCMU</name>
<sequence length="202" mass="21819">MAELSDTVKPCLAAVYDRCAPLLSKRGEQIVDRALKKGTVGGDVGMQTLLEPAMLLSLVADGDTLYELADVARGIPFIGDYGLWAPSEAVIAAAYRVLTREGYPRAGGVEMWLSLPENGGEPGPPVVHHAMTNRLNGLLVEQIQSDAYATPLKLPQFSYAIAKLRELSVMWAFGGSAAWPRERIDEAIDAVKDQVADLLEPQ</sequence>
<organism evidence="1 2">
    <name type="scientific">Mycolicibacterium mucogenicum</name>
    <name type="common">Mycobacterium mucogenicum</name>
    <dbReference type="NCBI Taxonomy" id="56689"/>
    <lineage>
        <taxon>Bacteria</taxon>
        <taxon>Bacillati</taxon>
        <taxon>Actinomycetota</taxon>
        <taxon>Actinomycetes</taxon>
        <taxon>Mycobacteriales</taxon>
        <taxon>Mycobacteriaceae</taxon>
        <taxon>Mycolicibacterium</taxon>
    </lineage>
</organism>
<dbReference type="RefSeq" id="WP_133426501.1">
    <property type="nucleotide sequence ID" value="NZ_SDLO01000007.1"/>
</dbReference>
<dbReference type="AlphaFoldDB" id="A0A4R5WJ37"/>
<protein>
    <submittedName>
        <fullName evidence="1">Uncharacterized protein</fullName>
    </submittedName>
</protein>
<comment type="caution">
    <text evidence="1">The sequence shown here is derived from an EMBL/GenBank/DDBJ whole genome shotgun (WGS) entry which is preliminary data.</text>
</comment>
<evidence type="ECO:0000313" key="1">
    <source>
        <dbReference type="EMBL" id="TDK89969.1"/>
    </source>
</evidence>
<reference evidence="1 2" key="1">
    <citation type="submission" date="2019-01" db="EMBL/GenBank/DDBJ databases">
        <title>High-quality-draft genome sequences of five non-tuberculosis mycobacteriaceae isolated from a nosocomial environment.</title>
        <authorList>
            <person name="Tiago I."/>
            <person name="Alarico S."/>
            <person name="Pereira S.G."/>
            <person name="Coelho C."/>
            <person name="Maranha A."/>
            <person name="Empadinhas N."/>
        </authorList>
    </citation>
    <scope>NUCLEOTIDE SEQUENCE [LARGE SCALE GENOMIC DNA]</scope>
    <source>
        <strain evidence="1 2">24AIII</strain>
    </source>
</reference>
<dbReference type="Proteomes" id="UP000294929">
    <property type="component" value="Unassembled WGS sequence"/>
</dbReference>
<accession>A0A4R5WJ37</accession>
<dbReference type="EMBL" id="SDLO01000007">
    <property type="protein sequence ID" value="TDK89969.1"/>
    <property type="molecule type" value="Genomic_DNA"/>
</dbReference>
<evidence type="ECO:0000313" key="2">
    <source>
        <dbReference type="Proteomes" id="UP000294929"/>
    </source>
</evidence>